<name>A0ABR7BUL8_9ACTN</name>
<dbReference type="RefSeq" id="WP_186939410.1">
    <property type="nucleotide sequence ID" value="NZ_JACOOA010000007.1"/>
</dbReference>
<dbReference type="Proteomes" id="UP000622448">
    <property type="component" value="Unassembled WGS sequence"/>
</dbReference>
<dbReference type="InterPro" id="IPR025517">
    <property type="entry name" value="DUF4405"/>
</dbReference>
<gene>
    <name evidence="3" type="ORF">H8S61_14025</name>
</gene>
<evidence type="ECO:0000313" key="4">
    <source>
        <dbReference type="Proteomes" id="UP000622448"/>
    </source>
</evidence>
<reference evidence="3 4" key="1">
    <citation type="submission" date="2020-08" db="EMBL/GenBank/DDBJ databases">
        <title>Genome public.</title>
        <authorList>
            <person name="Liu C."/>
            <person name="Sun Q."/>
        </authorList>
    </citation>
    <scope>NUCLEOTIDE SEQUENCE [LARGE SCALE GENOMIC DNA]</scope>
    <source>
        <strain evidence="3 4">NSJ-70</strain>
    </source>
</reference>
<protein>
    <submittedName>
        <fullName evidence="3">DUF4405 domain-containing protein</fullName>
    </submittedName>
</protein>
<keyword evidence="1" id="KW-0812">Transmembrane</keyword>
<evidence type="ECO:0000256" key="1">
    <source>
        <dbReference type="SAM" id="Phobius"/>
    </source>
</evidence>
<keyword evidence="1" id="KW-0472">Membrane</keyword>
<organism evidence="3 4">
    <name type="scientific">Eggerthella hominis</name>
    <dbReference type="NCBI Taxonomy" id="2763043"/>
    <lineage>
        <taxon>Bacteria</taxon>
        <taxon>Bacillati</taxon>
        <taxon>Actinomycetota</taxon>
        <taxon>Coriobacteriia</taxon>
        <taxon>Eggerthellales</taxon>
        <taxon>Eggerthellaceae</taxon>
        <taxon>Eggerthella</taxon>
    </lineage>
</organism>
<evidence type="ECO:0000259" key="2">
    <source>
        <dbReference type="Pfam" id="PF14358"/>
    </source>
</evidence>
<feature type="domain" description="Flavinylation-associated cytochrome" evidence="2">
    <location>
        <begin position="73"/>
        <end position="131"/>
    </location>
</feature>
<keyword evidence="1" id="KW-1133">Transmembrane helix</keyword>
<comment type="caution">
    <text evidence="3">The sequence shown here is derived from an EMBL/GenBank/DDBJ whole genome shotgun (WGS) entry which is preliminary data.</text>
</comment>
<dbReference type="EMBL" id="JACOOA010000007">
    <property type="protein sequence ID" value="MBC5585307.1"/>
    <property type="molecule type" value="Genomic_DNA"/>
</dbReference>
<proteinExistence type="predicted"/>
<accession>A0ABR7BUL8</accession>
<keyword evidence="4" id="KW-1185">Reference proteome</keyword>
<feature type="transmembrane region" description="Helical" evidence="1">
    <location>
        <begin position="32"/>
        <end position="52"/>
    </location>
</feature>
<evidence type="ECO:0000313" key="3">
    <source>
        <dbReference type="EMBL" id="MBC5585307.1"/>
    </source>
</evidence>
<feature type="transmembrane region" description="Helical" evidence="1">
    <location>
        <begin position="73"/>
        <end position="103"/>
    </location>
</feature>
<dbReference type="Pfam" id="PF14358">
    <property type="entry name" value="DUF4405"/>
    <property type="match status" value="1"/>
</dbReference>
<feature type="transmembrane region" description="Helical" evidence="1">
    <location>
        <begin position="115"/>
        <end position="135"/>
    </location>
</feature>
<sequence>MDRKNLAVDVLALVAYAAAANPALTGIGLHEWIGLGALAVFFVHCALHAAWVSDTLSAAHRRIASARTANLALDVLTLVALMTVIVSGLMVSGSVLLFFGLYADGYYFWDPLHAMSAKVLLALLIVHVVAHGGWLRRLFRKGRAGGSERRRKGDAHGER</sequence>